<evidence type="ECO:0000313" key="3">
    <source>
        <dbReference type="RefSeq" id="XP_010418622.1"/>
    </source>
</evidence>
<dbReference type="GeneID" id="104704195"/>
<name>A0ABM0T000_CAMSA</name>
<dbReference type="InterPro" id="IPR043502">
    <property type="entry name" value="DNA/RNA_pol_sf"/>
</dbReference>
<keyword evidence="2" id="KW-1185">Reference proteome</keyword>
<dbReference type="Pfam" id="PF00078">
    <property type="entry name" value="RVT_1"/>
    <property type="match status" value="2"/>
</dbReference>
<reference evidence="2" key="1">
    <citation type="journal article" date="2014" name="Nat. Commun.">
        <title>The emerging biofuel crop Camelina sativa retains a highly undifferentiated hexaploid genome structure.</title>
        <authorList>
            <person name="Kagale S."/>
            <person name="Koh C."/>
            <person name="Nixon J."/>
            <person name="Bollina V."/>
            <person name="Clarke W.E."/>
            <person name="Tuteja R."/>
            <person name="Spillane C."/>
            <person name="Robinson S.J."/>
            <person name="Links M.G."/>
            <person name="Clarke C."/>
            <person name="Higgins E.E."/>
            <person name="Huebert T."/>
            <person name="Sharpe A.G."/>
            <person name="Parkin I.A."/>
        </authorList>
    </citation>
    <scope>NUCLEOTIDE SEQUENCE [LARGE SCALE GENOMIC DNA]</scope>
    <source>
        <strain evidence="2">cv. DH55</strain>
    </source>
</reference>
<dbReference type="RefSeq" id="XP_010418622.1">
    <property type="nucleotide sequence ID" value="XM_010420320.1"/>
</dbReference>
<dbReference type="PANTHER" id="PTHR46890:SF48">
    <property type="entry name" value="RNA-DIRECTED DNA POLYMERASE"/>
    <property type="match status" value="1"/>
</dbReference>
<dbReference type="InterPro" id="IPR000477">
    <property type="entry name" value="RT_dom"/>
</dbReference>
<sequence length="1067" mass="121577">MCELGSSGNGFTWGGVRNKQWIQCRLDRRFGNPAWFSLFPNSHQWFLEKLGSDHKPVLVKFTSDKELFRNQFWFDKRWAEDPSLLEVIQKVWNEMSTLSSDCSVLARNENCKKAIGIWKKQARTNSEIRIKRLRKELASHYEALKPNFRRINAIKRDLAIAFREEEIYWRQKSTEKWLLDGDRNTKFFQASVKATRMKNSLPFIIDDTGVEQFGEQQKGEVAVNYFSKLFTSSAPSQISALLYNFQPRVSISMNQDLSKEITVSEIRQAAFSISSESAPGSDGLTGFFFKKFWPVIHDQVNKEVLSFFATGNLPVEWNHTLLCLIPKIQAPKRMSDLRPISLCLVIYKIVSKILVNRLKKHLSSIISPTQAAFVSERLISDNILIAHEIVHSLHTLPSVSQEFMMVKTDISKAYDRVEWSFLKDILIALGFHDRWIAWVMGCVTSVNYSVLVNGESYGSFQPERGIRQGDPLSLFLFVLCTEALVHLFNQAASEAHEIVHSLHTLPSVSQEFMMVKTDISKAYDRVEWSFLKDILIALGFHDRWIAWVMGCVTSVNYSVLVNGESYGSFQPERGIRQGDPLSLFLFVLCTEALVHLFNQAASEGKISGIQFHHSGPAINHLLFADDSLFICKANRDQCAEMMSCLQKYERISGQMINKTKSAITFGIKSDQRDWQWIKENSGIRFEGGTGKYLGLPECLSGSKQQLLGFIKDRLQSRLIDATVGRSPSFGWRSILFGKELLTKGLKRVIGNGKNTLVWIDNWLFDGTAKRPVGNQSLMNINLRVADLLAHHSGMWNDTLLRSLFHQSEVKIIKAIRPRVGYTDSFCWGETRNGVYSVSSGYSMMFGLRKKELIASAEARPTRNPVLQACWDVSTSPKIQIFLWKALHGALAVNERLRTRLEQDREFLADLNSAFAWILWHLWKARNKLLFEGVSMSPPDLVQKAWNDTSKWFVVHNQDSHLKQSDIVQAARWTPPLLGEVKCNIGFSWSKRFSLSGASWVVRDHVGNGILHSRRSFASVYSVFEAKIKSWEWALESMASLHVENVTFGASSLEIIQALHNPSAARLH</sequence>
<feature type="domain" description="Reverse transcriptase" evidence="1">
    <location>
        <begin position="306"/>
        <end position="679"/>
    </location>
</feature>
<gene>
    <name evidence="3" type="primary">LOC104704195</name>
</gene>
<proteinExistence type="predicted"/>
<evidence type="ECO:0000259" key="1">
    <source>
        <dbReference type="PROSITE" id="PS50878"/>
    </source>
</evidence>
<dbReference type="InterPro" id="IPR036691">
    <property type="entry name" value="Endo/exonu/phosph_ase_sf"/>
</dbReference>
<dbReference type="CDD" id="cd01650">
    <property type="entry name" value="RT_nLTR_like"/>
    <property type="match status" value="1"/>
</dbReference>
<evidence type="ECO:0000313" key="2">
    <source>
        <dbReference type="Proteomes" id="UP000694864"/>
    </source>
</evidence>
<dbReference type="PANTHER" id="PTHR46890">
    <property type="entry name" value="NON-LTR RETROLELEMENT REVERSE TRANSCRIPTASE-LIKE PROTEIN-RELATED"/>
    <property type="match status" value="1"/>
</dbReference>
<dbReference type="SUPFAM" id="SSF56219">
    <property type="entry name" value="DNase I-like"/>
    <property type="match status" value="1"/>
</dbReference>
<dbReference type="PROSITE" id="PS50878">
    <property type="entry name" value="RT_POL"/>
    <property type="match status" value="1"/>
</dbReference>
<protein>
    <submittedName>
        <fullName evidence="3">Uncharacterized protein LOC104704195</fullName>
    </submittedName>
</protein>
<accession>A0ABM0T000</accession>
<dbReference type="Proteomes" id="UP000694864">
    <property type="component" value="Chromosome 7"/>
</dbReference>
<organism evidence="2 3">
    <name type="scientific">Camelina sativa</name>
    <name type="common">False flax</name>
    <name type="synonym">Myagrum sativum</name>
    <dbReference type="NCBI Taxonomy" id="90675"/>
    <lineage>
        <taxon>Eukaryota</taxon>
        <taxon>Viridiplantae</taxon>
        <taxon>Streptophyta</taxon>
        <taxon>Embryophyta</taxon>
        <taxon>Tracheophyta</taxon>
        <taxon>Spermatophyta</taxon>
        <taxon>Magnoliopsida</taxon>
        <taxon>eudicotyledons</taxon>
        <taxon>Gunneridae</taxon>
        <taxon>Pentapetalae</taxon>
        <taxon>rosids</taxon>
        <taxon>malvids</taxon>
        <taxon>Brassicales</taxon>
        <taxon>Brassicaceae</taxon>
        <taxon>Camelineae</taxon>
        <taxon>Camelina</taxon>
    </lineage>
</organism>
<dbReference type="SUPFAM" id="SSF56672">
    <property type="entry name" value="DNA/RNA polymerases"/>
    <property type="match status" value="2"/>
</dbReference>
<dbReference type="InterPro" id="IPR052343">
    <property type="entry name" value="Retrotransposon-Effector_Assoc"/>
</dbReference>
<reference evidence="3" key="2">
    <citation type="submission" date="2025-08" db="UniProtKB">
        <authorList>
            <consortium name="RefSeq"/>
        </authorList>
    </citation>
    <scope>IDENTIFICATION</scope>
    <source>
        <tissue evidence="3">Leaf</tissue>
    </source>
</reference>